<dbReference type="InterPro" id="IPR005025">
    <property type="entry name" value="FMN_Rdtase-like_dom"/>
</dbReference>
<dbReference type="GO" id="GO:0005829">
    <property type="term" value="C:cytosol"/>
    <property type="evidence" value="ECO:0007669"/>
    <property type="project" value="TreeGrafter"/>
</dbReference>
<dbReference type="RefSeq" id="WP_117397936.1">
    <property type="nucleotide sequence ID" value="NZ_QVNQ01000001.1"/>
</dbReference>
<dbReference type="EMBL" id="QVNQ01000001">
    <property type="protein sequence ID" value="RFS87488.1"/>
    <property type="molecule type" value="Genomic_DNA"/>
</dbReference>
<name>A0A372GQ09_9ACTN</name>
<dbReference type="OrthoDB" id="9812295at2"/>
<dbReference type="Gene3D" id="3.40.50.360">
    <property type="match status" value="1"/>
</dbReference>
<dbReference type="Proteomes" id="UP000262882">
    <property type="component" value="Unassembled WGS sequence"/>
</dbReference>
<reference evidence="2 3" key="1">
    <citation type="submission" date="2018-08" db="EMBL/GenBank/DDBJ databases">
        <title>Actinomadura spongicola sp. nov., isolated from marine sponge Leucetta chagosensis.</title>
        <authorList>
            <person name="Li L."/>
            <person name="Lin H.W."/>
        </authorList>
    </citation>
    <scope>NUCLEOTIDE SEQUENCE [LARGE SCALE GENOMIC DNA]</scope>
    <source>
        <strain evidence="2 3">LHW52907</strain>
    </source>
</reference>
<dbReference type="PANTHER" id="PTHR30543">
    <property type="entry name" value="CHROMATE REDUCTASE"/>
    <property type="match status" value="1"/>
</dbReference>
<dbReference type="InterPro" id="IPR029039">
    <property type="entry name" value="Flavoprotein-like_sf"/>
</dbReference>
<dbReference type="InterPro" id="IPR050712">
    <property type="entry name" value="NAD(P)H-dep_reductase"/>
</dbReference>
<gene>
    <name evidence="2" type="ORF">D0T12_04530</name>
</gene>
<comment type="caution">
    <text evidence="2">The sequence shown here is derived from an EMBL/GenBank/DDBJ whole genome shotgun (WGS) entry which is preliminary data.</text>
</comment>
<keyword evidence="3" id="KW-1185">Reference proteome</keyword>
<evidence type="ECO:0000313" key="2">
    <source>
        <dbReference type="EMBL" id="RFS87488.1"/>
    </source>
</evidence>
<sequence length="196" mass="20871">MTAAGPLNIVIIVGSTRRGRFGPTVAGWFAGEAGRHPDLALDVVDLAETDLPGVLTTEAGAPDAPAPVRELGGRLARADAFVVVTPEYNRSFPAPLKAAIDWFVDEWRAKPVGFVSYGGASGGLRAVEHLRQVFAELHAVTVHDTVSFHSCRDKFDDHGRPIDAAGCGAAAESLIDQLSWWARTLRDARAARAYAA</sequence>
<dbReference type="Pfam" id="PF03358">
    <property type="entry name" value="FMN_red"/>
    <property type="match status" value="1"/>
</dbReference>
<proteinExistence type="predicted"/>
<dbReference type="GO" id="GO:0010181">
    <property type="term" value="F:FMN binding"/>
    <property type="evidence" value="ECO:0007669"/>
    <property type="project" value="TreeGrafter"/>
</dbReference>
<evidence type="ECO:0000259" key="1">
    <source>
        <dbReference type="Pfam" id="PF03358"/>
    </source>
</evidence>
<dbReference type="SUPFAM" id="SSF52218">
    <property type="entry name" value="Flavoproteins"/>
    <property type="match status" value="1"/>
</dbReference>
<dbReference type="GO" id="GO:0016491">
    <property type="term" value="F:oxidoreductase activity"/>
    <property type="evidence" value="ECO:0007669"/>
    <property type="project" value="InterPro"/>
</dbReference>
<feature type="domain" description="NADPH-dependent FMN reductase-like" evidence="1">
    <location>
        <begin position="8"/>
        <end position="150"/>
    </location>
</feature>
<accession>A0A372GQ09</accession>
<protein>
    <submittedName>
        <fullName evidence="2">NADPH-dependent oxidoreductase</fullName>
    </submittedName>
</protein>
<dbReference type="PANTHER" id="PTHR30543:SF21">
    <property type="entry name" value="NAD(P)H-DEPENDENT FMN REDUCTASE LOT6"/>
    <property type="match status" value="1"/>
</dbReference>
<evidence type="ECO:0000313" key="3">
    <source>
        <dbReference type="Proteomes" id="UP000262882"/>
    </source>
</evidence>
<dbReference type="AlphaFoldDB" id="A0A372GQ09"/>
<organism evidence="2 3">
    <name type="scientific">Actinomadura spongiicola</name>
    <dbReference type="NCBI Taxonomy" id="2303421"/>
    <lineage>
        <taxon>Bacteria</taxon>
        <taxon>Bacillati</taxon>
        <taxon>Actinomycetota</taxon>
        <taxon>Actinomycetes</taxon>
        <taxon>Streptosporangiales</taxon>
        <taxon>Thermomonosporaceae</taxon>
        <taxon>Actinomadura</taxon>
    </lineage>
</organism>